<keyword evidence="2" id="KW-1185">Reference proteome</keyword>
<evidence type="ECO:0000313" key="1">
    <source>
        <dbReference type="EMBL" id="KAF0470321.1"/>
    </source>
</evidence>
<comment type="caution">
    <text evidence="1">The sequence shown here is derived from an EMBL/GenBank/DDBJ whole genome shotgun (WGS) entry which is preliminary data.</text>
</comment>
<sequence length="147" mass="17140">MGDMPELMENILNNLKNEPNSLYSCVLDLNLSDLEFNTREWTNLNLVEPNIIKNIFRCIIVPEFNIENYAIFLKVLAKNITISSLNLVIYSDYGQRLFHSLFLAIIRIIKSQEQLKLFSLDGGDHRTEFYAIISAFECQKKTLYKKL</sequence>
<dbReference type="AlphaFoldDB" id="A0A8H4AB83"/>
<dbReference type="OrthoDB" id="3219396at2759"/>
<proteinExistence type="predicted"/>
<organism evidence="1 2">
    <name type="scientific">Gigaspora margarita</name>
    <dbReference type="NCBI Taxonomy" id="4874"/>
    <lineage>
        <taxon>Eukaryota</taxon>
        <taxon>Fungi</taxon>
        <taxon>Fungi incertae sedis</taxon>
        <taxon>Mucoromycota</taxon>
        <taxon>Glomeromycotina</taxon>
        <taxon>Glomeromycetes</taxon>
        <taxon>Diversisporales</taxon>
        <taxon>Gigasporaceae</taxon>
        <taxon>Gigaspora</taxon>
    </lineage>
</organism>
<evidence type="ECO:0000313" key="2">
    <source>
        <dbReference type="Proteomes" id="UP000439903"/>
    </source>
</evidence>
<dbReference type="Proteomes" id="UP000439903">
    <property type="component" value="Unassembled WGS sequence"/>
</dbReference>
<accession>A0A8H4AB83</accession>
<protein>
    <submittedName>
        <fullName evidence="1">Uncharacterized protein</fullName>
    </submittedName>
</protein>
<reference evidence="1 2" key="1">
    <citation type="journal article" date="2019" name="Environ. Microbiol.">
        <title>At the nexus of three kingdoms: the genome of the mycorrhizal fungus Gigaspora margarita provides insights into plant, endobacterial and fungal interactions.</title>
        <authorList>
            <person name="Venice F."/>
            <person name="Ghignone S."/>
            <person name="Salvioli di Fossalunga A."/>
            <person name="Amselem J."/>
            <person name="Novero M."/>
            <person name="Xianan X."/>
            <person name="Sedzielewska Toro K."/>
            <person name="Morin E."/>
            <person name="Lipzen A."/>
            <person name="Grigoriev I.V."/>
            <person name="Henrissat B."/>
            <person name="Martin F.M."/>
            <person name="Bonfante P."/>
        </authorList>
    </citation>
    <scope>NUCLEOTIDE SEQUENCE [LARGE SCALE GENOMIC DNA]</scope>
    <source>
        <strain evidence="1 2">BEG34</strain>
    </source>
</reference>
<dbReference type="EMBL" id="WTPW01000904">
    <property type="protein sequence ID" value="KAF0470321.1"/>
    <property type="molecule type" value="Genomic_DNA"/>
</dbReference>
<name>A0A8H4AB83_GIGMA</name>
<gene>
    <name evidence="1" type="ORF">F8M41_025389</name>
</gene>